<feature type="compositionally biased region" description="Polar residues" evidence="1">
    <location>
        <begin position="206"/>
        <end position="249"/>
    </location>
</feature>
<feature type="region of interest" description="Disordered" evidence="1">
    <location>
        <begin position="146"/>
        <end position="165"/>
    </location>
</feature>
<dbReference type="OrthoDB" id="5852675at2759"/>
<sequence length="293" mass="32930">MYDSIIHITLLLLFIGVKYTVSLFCYTVHWDAYSSFTEKAHKCTDDEEFCASLYDRSAESWYLRAIPLDKKCYSTTELRSRINCSVKEFREGCFMDPRYNSYKRSTAKLPVCICKGAYCNTQEKIESVWLEQNIYRFHKSEDCRDKLKKENSTTKTTTSSSGTTSANDFRFNQIARVTETSVSTATTIAATAAATTASDELLENVTEVSESSGAHTSAPSSNNSSDNETNVPESQTAETDANAQSNASSARKVREVGIQSATVAEQVNWLLNKEENYMSESIQTTTIKMQEKW</sequence>
<keyword evidence="2" id="KW-0472">Membrane</keyword>
<keyword evidence="4" id="KW-1185">Reference proteome</keyword>
<dbReference type="STRING" id="42156.A0A3P6TXR9"/>
<feature type="compositionally biased region" description="Low complexity" evidence="1">
    <location>
        <begin position="153"/>
        <end position="165"/>
    </location>
</feature>
<keyword evidence="2" id="KW-0812">Transmembrane</keyword>
<reference evidence="3 4" key="1">
    <citation type="submission" date="2018-08" db="EMBL/GenBank/DDBJ databases">
        <authorList>
            <person name="Laetsch R D."/>
            <person name="Stevens L."/>
            <person name="Kumar S."/>
            <person name="Blaxter L. M."/>
        </authorList>
    </citation>
    <scope>NUCLEOTIDE SEQUENCE [LARGE SCALE GENOMIC DNA]</scope>
</reference>
<proteinExistence type="predicted"/>
<evidence type="ECO:0000256" key="1">
    <source>
        <dbReference type="SAM" id="MobiDB-lite"/>
    </source>
</evidence>
<gene>
    <name evidence="3" type="ORF">NLS_LOCUS7547</name>
</gene>
<feature type="transmembrane region" description="Helical" evidence="2">
    <location>
        <begin position="6"/>
        <end position="26"/>
    </location>
</feature>
<evidence type="ECO:0000313" key="3">
    <source>
        <dbReference type="EMBL" id="VDK86295.1"/>
    </source>
</evidence>
<evidence type="ECO:0000256" key="2">
    <source>
        <dbReference type="SAM" id="Phobius"/>
    </source>
</evidence>
<name>A0A3P6TXR9_LITSI</name>
<feature type="region of interest" description="Disordered" evidence="1">
    <location>
        <begin position="204"/>
        <end position="250"/>
    </location>
</feature>
<keyword evidence="2" id="KW-1133">Transmembrane helix</keyword>
<organism evidence="3 4">
    <name type="scientific">Litomosoides sigmodontis</name>
    <name type="common">Filarial nematode worm</name>
    <dbReference type="NCBI Taxonomy" id="42156"/>
    <lineage>
        <taxon>Eukaryota</taxon>
        <taxon>Metazoa</taxon>
        <taxon>Ecdysozoa</taxon>
        <taxon>Nematoda</taxon>
        <taxon>Chromadorea</taxon>
        <taxon>Rhabditida</taxon>
        <taxon>Spirurina</taxon>
        <taxon>Spiruromorpha</taxon>
        <taxon>Filarioidea</taxon>
        <taxon>Onchocercidae</taxon>
        <taxon>Litomosoides</taxon>
    </lineage>
</organism>
<dbReference type="EMBL" id="UYRX01000797">
    <property type="protein sequence ID" value="VDK86295.1"/>
    <property type="molecule type" value="Genomic_DNA"/>
</dbReference>
<dbReference type="AlphaFoldDB" id="A0A3P6TXR9"/>
<dbReference type="Proteomes" id="UP000277928">
    <property type="component" value="Unassembled WGS sequence"/>
</dbReference>
<accession>A0A3P6TXR9</accession>
<protein>
    <submittedName>
        <fullName evidence="3">Uncharacterized protein</fullName>
    </submittedName>
</protein>
<evidence type="ECO:0000313" key="4">
    <source>
        <dbReference type="Proteomes" id="UP000277928"/>
    </source>
</evidence>